<organism evidence="2 3">
    <name type="scientific">Jatrophihabitans cynanchi</name>
    <dbReference type="NCBI Taxonomy" id="2944128"/>
    <lineage>
        <taxon>Bacteria</taxon>
        <taxon>Bacillati</taxon>
        <taxon>Actinomycetota</taxon>
        <taxon>Actinomycetes</taxon>
        <taxon>Jatrophihabitantales</taxon>
        <taxon>Jatrophihabitantaceae</taxon>
        <taxon>Jatrophihabitans</taxon>
    </lineage>
</organism>
<dbReference type="InterPro" id="IPR050266">
    <property type="entry name" value="AB_hydrolase_sf"/>
</dbReference>
<dbReference type="PRINTS" id="PR00412">
    <property type="entry name" value="EPOXHYDRLASE"/>
</dbReference>
<dbReference type="Proteomes" id="UP001164693">
    <property type="component" value="Chromosome"/>
</dbReference>
<dbReference type="InterPro" id="IPR029058">
    <property type="entry name" value="AB_hydrolase_fold"/>
</dbReference>
<protein>
    <submittedName>
        <fullName evidence="2">Alpha/beta fold hydrolase</fullName>
    </submittedName>
</protein>
<reference evidence="2" key="1">
    <citation type="submission" date="2022-05" db="EMBL/GenBank/DDBJ databases">
        <title>Jatrophihabitans sp. SB3-54 whole genome sequence.</title>
        <authorList>
            <person name="Suh M.K."/>
            <person name="Eom M.K."/>
            <person name="Kim J.S."/>
            <person name="Kim H.S."/>
            <person name="Do H.E."/>
            <person name="Shin Y.K."/>
            <person name="Lee J.-S."/>
        </authorList>
    </citation>
    <scope>NUCLEOTIDE SEQUENCE</scope>
    <source>
        <strain evidence="2">SB3-54</strain>
    </source>
</reference>
<dbReference type="GO" id="GO:0016787">
    <property type="term" value="F:hydrolase activity"/>
    <property type="evidence" value="ECO:0007669"/>
    <property type="project" value="UniProtKB-KW"/>
</dbReference>
<dbReference type="Gene3D" id="3.40.50.1820">
    <property type="entry name" value="alpha/beta hydrolase"/>
    <property type="match status" value="1"/>
</dbReference>
<dbReference type="EMBL" id="CP097463">
    <property type="protein sequence ID" value="WAX55082.1"/>
    <property type="molecule type" value="Genomic_DNA"/>
</dbReference>
<dbReference type="SUPFAM" id="SSF53474">
    <property type="entry name" value="alpha/beta-Hydrolases"/>
    <property type="match status" value="1"/>
</dbReference>
<dbReference type="InterPro" id="IPR000639">
    <property type="entry name" value="Epox_hydrolase-like"/>
</dbReference>
<dbReference type="PANTHER" id="PTHR43798:SF33">
    <property type="entry name" value="HYDROLASE, PUTATIVE (AFU_ORTHOLOGUE AFUA_2G14860)-RELATED"/>
    <property type="match status" value="1"/>
</dbReference>
<proteinExistence type="predicted"/>
<gene>
    <name evidence="2" type="ORF">M6B22_10975</name>
</gene>
<evidence type="ECO:0000313" key="3">
    <source>
        <dbReference type="Proteomes" id="UP001164693"/>
    </source>
</evidence>
<dbReference type="PANTHER" id="PTHR43798">
    <property type="entry name" value="MONOACYLGLYCEROL LIPASE"/>
    <property type="match status" value="1"/>
</dbReference>
<evidence type="ECO:0000259" key="1">
    <source>
        <dbReference type="Pfam" id="PF00561"/>
    </source>
</evidence>
<keyword evidence="2" id="KW-0378">Hydrolase</keyword>
<sequence length="288" mass="31078">MAGATVRRTVRVGGYTLALQEAGPPDGEPIVLLHGLASDSDTWDKAVAPLAAHGLRVLAIDLLGHGRSDKPRAGYTLDDFAAQLDELFEVLGLRSATLCGHSLGGAIAVHFAYHHPERVRRLVLVSAGGLGREVHPVLRAAALPVAPRVLGWAMRPRMQSVYRNPRLHRLLHLTPDNLVNLARAGRALGDEAGRSAFFAALRAVIQPSGQRGSFLEMRYLAEQVPTLVVWSEGDGVIPVAHAHATREYLPACTLVVFPGGGHEPHRRHAQAFADAVSRFVDATMRLDM</sequence>
<dbReference type="RefSeq" id="WP_269441584.1">
    <property type="nucleotide sequence ID" value="NZ_CP097463.1"/>
</dbReference>
<keyword evidence="3" id="KW-1185">Reference proteome</keyword>
<dbReference type="Pfam" id="PF00561">
    <property type="entry name" value="Abhydrolase_1"/>
    <property type="match status" value="1"/>
</dbReference>
<feature type="domain" description="AB hydrolase-1" evidence="1">
    <location>
        <begin position="29"/>
        <end position="265"/>
    </location>
</feature>
<evidence type="ECO:0000313" key="2">
    <source>
        <dbReference type="EMBL" id="WAX55082.1"/>
    </source>
</evidence>
<name>A0ABY7JUV5_9ACTN</name>
<accession>A0ABY7JUV5</accession>
<dbReference type="PRINTS" id="PR00111">
    <property type="entry name" value="ABHYDROLASE"/>
</dbReference>
<dbReference type="InterPro" id="IPR000073">
    <property type="entry name" value="AB_hydrolase_1"/>
</dbReference>